<proteinExistence type="predicted"/>
<evidence type="ECO:0000313" key="2">
    <source>
        <dbReference type="EMBL" id="GFE79246.1"/>
    </source>
</evidence>
<protein>
    <recommendedName>
        <fullName evidence="1">MobA/VirD2-like nuclease domain-containing protein</fullName>
    </recommendedName>
</protein>
<dbReference type="InterPro" id="IPR005094">
    <property type="entry name" value="Endonuclease_MobA/VirD2"/>
</dbReference>
<organism evidence="2 3">
    <name type="scientific">Steroidobacter agaridevorans</name>
    <dbReference type="NCBI Taxonomy" id="2695856"/>
    <lineage>
        <taxon>Bacteria</taxon>
        <taxon>Pseudomonadati</taxon>
        <taxon>Pseudomonadota</taxon>
        <taxon>Gammaproteobacteria</taxon>
        <taxon>Steroidobacterales</taxon>
        <taxon>Steroidobacteraceae</taxon>
        <taxon>Steroidobacter</taxon>
    </lineage>
</organism>
<reference evidence="3" key="1">
    <citation type="submission" date="2020-01" db="EMBL/GenBank/DDBJ databases">
        <title>'Steroidobacter agaridevorans' sp. nov., agar-degrading bacteria isolated from rhizosphere soils.</title>
        <authorList>
            <person name="Ikenaga M."/>
            <person name="Kataoka M."/>
            <person name="Murouchi A."/>
            <person name="Katsuragi S."/>
            <person name="Sakai M."/>
        </authorList>
    </citation>
    <scope>NUCLEOTIDE SEQUENCE [LARGE SCALE GENOMIC DNA]</scope>
    <source>
        <strain evidence="3">YU21-B</strain>
    </source>
</reference>
<dbReference type="Proteomes" id="UP000445000">
    <property type="component" value="Unassembled WGS sequence"/>
</dbReference>
<feature type="domain" description="MobA/VirD2-like nuclease" evidence="1">
    <location>
        <begin position="175"/>
        <end position="267"/>
    </location>
</feature>
<evidence type="ECO:0000313" key="3">
    <source>
        <dbReference type="Proteomes" id="UP000445000"/>
    </source>
</evidence>
<dbReference type="EMBL" id="BLJN01000001">
    <property type="protein sequence ID" value="GFE79246.1"/>
    <property type="molecule type" value="Genomic_DNA"/>
</dbReference>
<sequence length="392" mass="43660">MPAATYVSVLVRAHLRDLAPLPKAELMALKRSVAELGAIGRNLNQLTRLAHHQPGHGGSAMGTFHLDRSGAIWDLTSYARRGPGQRDRLSPAEVALIARTVRHTPEVMVKVTGGGGANTSHGVNAHFDYIGRRGDLEIETDDGERLSGRGVGRHLIHDWDLDLDEDRERPDLFATNRRASPKLVHKLIFSMPAGTPPKKVLAAVRDFAREEFGLQHRYAMVLHTDEPHPHVHVVVKAVSEAGVRLNIHKATLRHWRQEFARHLREHGVEANATERSVRGQSRAPKLDSIFRAAQRGESSHIAARVREVARELKAGLLDGSGAAPLKQTRREVVSGWSAIRDRLLVDGQHQLAEEVRRFVNQMPPPRTEKAWLAQALIELSRQGRSKDRPPVR</sequence>
<name>A0A829Y916_9GAMM</name>
<keyword evidence="3" id="KW-1185">Reference proteome</keyword>
<dbReference type="AlphaFoldDB" id="A0A829Y916"/>
<gene>
    <name evidence="2" type="ORF">GCM10011487_12460</name>
</gene>
<dbReference type="Gene3D" id="3.30.930.30">
    <property type="match status" value="1"/>
</dbReference>
<dbReference type="Pfam" id="PF03432">
    <property type="entry name" value="Relaxase"/>
    <property type="match status" value="1"/>
</dbReference>
<accession>A0A829Y916</accession>
<evidence type="ECO:0000259" key="1">
    <source>
        <dbReference type="Pfam" id="PF03432"/>
    </source>
</evidence>
<comment type="caution">
    <text evidence="2">The sequence shown here is derived from an EMBL/GenBank/DDBJ whole genome shotgun (WGS) entry which is preliminary data.</text>
</comment>